<feature type="domain" description="Peptidoglycan binding-like" evidence="4">
    <location>
        <begin position="509"/>
        <end position="560"/>
    </location>
</feature>
<evidence type="ECO:0000313" key="5">
    <source>
        <dbReference type="EMBL" id="PTX52081.1"/>
    </source>
</evidence>
<dbReference type="Pfam" id="PF01471">
    <property type="entry name" value="PG_binding_1"/>
    <property type="match status" value="2"/>
</dbReference>
<dbReference type="GO" id="GO:0006508">
    <property type="term" value="P:proteolysis"/>
    <property type="evidence" value="ECO:0007669"/>
    <property type="project" value="InterPro"/>
</dbReference>
<dbReference type="InterPro" id="IPR029030">
    <property type="entry name" value="Caspase-like_dom_sf"/>
</dbReference>
<dbReference type="Gene3D" id="3.40.50.1460">
    <property type="match status" value="1"/>
</dbReference>
<feature type="coiled-coil region" evidence="1">
    <location>
        <begin position="471"/>
        <end position="498"/>
    </location>
</feature>
<comment type="caution">
    <text evidence="5">The sequence shown here is derived from an EMBL/GenBank/DDBJ whole genome shotgun (WGS) entry which is preliminary data.</text>
</comment>
<dbReference type="InterPro" id="IPR011600">
    <property type="entry name" value="Pept_C14_caspase"/>
</dbReference>
<protein>
    <submittedName>
        <fullName evidence="5">Putative peptidoglycan binding protein</fullName>
    </submittedName>
</protein>
<name>A0A2T6B7L4_9RHOB</name>
<dbReference type="AlphaFoldDB" id="A0A2T6B7L4"/>
<evidence type="ECO:0000313" key="6">
    <source>
        <dbReference type="Proteomes" id="UP000244069"/>
    </source>
</evidence>
<feature type="coiled-coil region" evidence="1">
    <location>
        <begin position="359"/>
        <end position="398"/>
    </location>
</feature>
<feature type="domain" description="Peptidoglycan binding-like" evidence="4">
    <location>
        <begin position="310"/>
        <end position="365"/>
    </location>
</feature>
<sequence>MQTKSLALSAALALAAAAAQAAPEALVIGNSRYDRIQTLFGAKRVLEAAQALEGSGVEVTAVRDADSTAMRDAFSTFLERLDDDSAPVLMVLAGAFVHGPDGSYLLPAAGEDRGADKALISGFSLDAALAVLARYPGEAVLLLGETPDTDEAGPYLKPGLGSLDIPQGVTVLRGAAPDVARFANDVLPRPGAMLLSEAEEAELAVEGFAPRDFTYLTAEDLPAPEAEAEDEPDQTAEEQAALEEEMARLEVDDAAWAQAQEGDDVEAYRAYLDTFPDGEQADAARQRISAIESEPFYEERRAEEALELDRDARRAIQRDLTILGYDTRGIDGIFGAGTRGGVRQWQESQEVEASGYLTRDQITRLDAQAERRAAELEAEAEERRREQAREEQAFWEETGARGDEAGLRAYLKRYPEGEHAADARRVLEDLEEQRRRRAGGQDRIAWEEARQADTVSAYRSYLDARPGGAFVNEARGRIEELQRNADQERAALQARDEEQGLGLNPITRRLAEARLGQLGLDPGEVDGKFTGQTRRAIEAYQEQRALPVTGYLDQDTVVRLLADGILGLD</sequence>
<dbReference type="SUPFAM" id="SSF52129">
    <property type="entry name" value="Caspase-like"/>
    <property type="match status" value="1"/>
</dbReference>
<dbReference type="OrthoDB" id="8092964at2"/>
<dbReference type="InterPro" id="IPR002477">
    <property type="entry name" value="Peptidoglycan-bd-like"/>
</dbReference>
<keyword evidence="1" id="KW-0175">Coiled coil</keyword>
<keyword evidence="2" id="KW-0732">Signal</keyword>
<keyword evidence="6" id="KW-1185">Reference proteome</keyword>
<dbReference type="Gene3D" id="1.10.101.10">
    <property type="entry name" value="PGBD-like superfamily/PGBD"/>
    <property type="match status" value="2"/>
</dbReference>
<proteinExistence type="predicted"/>
<evidence type="ECO:0000256" key="2">
    <source>
        <dbReference type="SAM" id="SignalP"/>
    </source>
</evidence>
<dbReference type="GO" id="GO:0004197">
    <property type="term" value="F:cysteine-type endopeptidase activity"/>
    <property type="evidence" value="ECO:0007669"/>
    <property type="project" value="InterPro"/>
</dbReference>
<dbReference type="InterPro" id="IPR036366">
    <property type="entry name" value="PGBDSf"/>
</dbReference>
<evidence type="ECO:0000259" key="4">
    <source>
        <dbReference type="Pfam" id="PF01471"/>
    </source>
</evidence>
<accession>A0A2T6B7L4</accession>
<gene>
    <name evidence="5" type="ORF">C8N44_102126</name>
</gene>
<dbReference type="Pfam" id="PF00656">
    <property type="entry name" value="Peptidase_C14"/>
    <property type="match status" value="1"/>
</dbReference>
<reference evidence="5 6" key="1">
    <citation type="submission" date="2018-04" db="EMBL/GenBank/DDBJ databases">
        <title>Genomic Encyclopedia of Archaeal and Bacterial Type Strains, Phase II (KMG-II): from individual species to whole genera.</title>
        <authorList>
            <person name="Goeker M."/>
        </authorList>
    </citation>
    <scope>NUCLEOTIDE SEQUENCE [LARGE SCALE GENOMIC DNA]</scope>
    <source>
        <strain evidence="5 6">DSM 29329</strain>
    </source>
</reference>
<dbReference type="Proteomes" id="UP000244069">
    <property type="component" value="Unassembled WGS sequence"/>
</dbReference>
<feature type="chain" id="PRO_5015506191" evidence="2">
    <location>
        <begin position="22"/>
        <end position="569"/>
    </location>
</feature>
<dbReference type="SUPFAM" id="SSF47090">
    <property type="entry name" value="PGBD-like"/>
    <property type="match status" value="2"/>
</dbReference>
<dbReference type="EMBL" id="QBKN01000002">
    <property type="protein sequence ID" value="PTX52081.1"/>
    <property type="molecule type" value="Genomic_DNA"/>
</dbReference>
<feature type="signal peptide" evidence="2">
    <location>
        <begin position="1"/>
        <end position="21"/>
    </location>
</feature>
<evidence type="ECO:0000256" key="1">
    <source>
        <dbReference type="SAM" id="Coils"/>
    </source>
</evidence>
<feature type="domain" description="Peptidase C14 caspase" evidence="3">
    <location>
        <begin position="25"/>
        <end position="94"/>
    </location>
</feature>
<dbReference type="InterPro" id="IPR036365">
    <property type="entry name" value="PGBD-like_sf"/>
</dbReference>
<evidence type="ECO:0000259" key="3">
    <source>
        <dbReference type="Pfam" id="PF00656"/>
    </source>
</evidence>
<dbReference type="RefSeq" id="WP_107974553.1">
    <property type="nucleotide sequence ID" value="NZ_BMEZ01000002.1"/>
</dbReference>
<organism evidence="5 6">
    <name type="scientific">Allosediminivita pacifica</name>
    <dbReference type="NCBI Taxonomy" id="1267769"/>
    <lineage>
        <taxon>Bacteria</taxon>
        <taxon>Pseudomonadati</taxon>
        <taxon>Pseudomonadota</taxon>
        <taxon>Alphaproteobacteria</taxon>
        <taxon>Rhodobacterales</taxon>
        <taxon>Paracoccaceae</taxon>
        <taxon>Allosediminivita</taxon>
    </lineage>
</organism>